<dbReference type="InParanoid" id="E3NI00"/>
<dbReference type="Proteomes" id="UP000008281">
    <property type="component" value="Unassembled WGS sequence"/>
</dbReference>
<reference evidence="2" key="1">
    <citation type="submission" date="2007-07" db="EMBL/GenBank/DDBJ databases">
        <title>PCAP assembly of the Caenorhabditis remanei genome.</title>
        <authorList>
            <consortium name="The Caenorhabditis remanei Sequencing Consortium"/>
            <person name="Wilson R.K."/>
        </authorList>
    </citation>
    <scope>NUCLEOTIDE SEQUENCE [LARGE SCALE GENOMIC DNA]</scope>
    <source>
        <strain evidence="2">PB4641</strain>
    </source>
</reference>
<dbReference type="PANTHER" id="PTHR21503">
    <property type="entry name" value="F-BOX-CONTAINING HYPOTHETICAL PROTEIN C.ELEGANS"/>
    <property type="match status" value="1"/>
</dbReference>
<evidence type="ECO:0000313" key="3">
    <source>
        <dbReference type="Proteomes" id="UP000008281"/>
    </source>
</evidence>
<organism evidence="3">
    <name type="scientific">Caenorhabditis remanei</name>
    <name type="common">Caenorhabditis vulgaris</name>
    <dbReference type="NCBI Taxonomy" id="31234"/>
    <lineage>
        <taxon>Eukaryota</taxon>
        <taxon>Metazoa</taxon>
        <taxon>Ecdysozoa</taxon>
        <taxon>Nematoda</taxon>
        <taxon>Chromadorea</taxon>
        <taxon>Rhabditida</taxon>
        <taxon>Rhabditina</taxon>
        <taxon>Rhabditomorpha</taxon>
        <taxon>Rhabditoidea</taxon>
        <taxon>Rhabditidae</taxon>
        <taxon>Peloderinae</taxon>
        <taxon>Caenorhabditis</taxon>
    </lineage>
</organism>
<keyword evidence="3" id="KW-1185">Reference proteome</keyword>
<dbReference type="InterPro" id="IPR001810">
    <property type="entry name" value="F-box_dom"/>
</dbReference>
<dbReference type="Pfam" id="PF07735">
    <property type="entry name" value="FBA_2"/>
    <property type="match status" value="1"/>
</dbReference>
<accession>E3NI00</accession>
<dbReference type="InterPro" id="IPR012885">
    <property type="entry name" value="F-box_Sdz-33"/>
</dbReference>
<sequence>MTQCHYVFTVTALVLHDIPYEIVDEGVKRVLNIIFSNIPPPPATTHPDSFILICFPPFSFFSSIDCSDRMKSLKELPILRLPFRAMEEVSKGMHSIIKMISNRRNNKFPILRLPFLAIEEVLKAMDPIEIINFSMISKRTKTVTKNMTFYSKYTISLYIEKTFGISIKGTNYLVTCTYEMTSDKQMDGKIEQSKYSRCITRRIFKYSKDPVDEWKQLCKYVLEIFKKQTINNLFMVLDAFADRNISIIDFLKTNVKSVNRCSLFQWDKENNVEENFAYLLNNITINNKLFSLLHIKNYYFDGKIPKHLKEIYIGNSQWIGYERLLEIDSKHVTLRDNQITNEEWNSFLKKWIAMETNQNLECLELSRKHLETFRALVLHDIPHEVVDGGVKRVLKNIHDATEEISGGIDIRRTDGKTATFFTQFDIFCMSVH</sequence>
<dbReference type="AlphaFoldDB" id="E3NI00"/>
<proteinExistence type="predicted"/>
<dbReference type="PANTHER" id="PTHR21503:SF8">
    <property type="entry name" value="F-BOX ASSOCIATED DOMAIN-CONTAINING PROTEIN-RELATED"/>
    <property type="match status" value="1"/>
</dbReference>
<dbReference type="Pfam" id="PF00646">
    <property type="entry name" value="F-box"/>
    <property type="match status" value="1"/>
</dbReference>
<dbReference type="HOGENOM" id="CLU_028840_3_1_1"/>
<evidence type="ECO:0000259" key="1">
    <source>
        <dbReference type="PROSITE" id="PS50181"/>
    </source>
</evidence>
<feature type="domain" description="F-box" evidence="1">
    <location>
        <begin position="107"/>
        <end position="153"/>
    </location>
</feature>
<protein>
    <recommendedName>
        <fullName evidence="1">F-box domain-containing protein</fullName>
    </recommendedName>
</protein>
<evidence type="ECO:0000313" key="2">
    <source>
        <dbReference type="EMBL" id="EFO98707.1"/>
    </source>
</evidence>
<gene>
    <name evidence="2" type="ORF">CRE_19522</name>
</gene>
<dbReference type="PROSITE" id="PS50181">
    <property type="entry name" value="FBOX"/>
    <property type="match status" value="1"/>
</dbReference>
<name>E3NI00_CAERE</name>
<dbReference type="EMBL" id="DS268690">
    <property type="protein sequence ID" value="EFO98707.1"/>
    <property type="molecule type" value="Genomic_DNA"/>
</dbReference>